<proteinExistence type="predicted"/>
<evidence type="ECO:0000313" key="1">
    <source>
        <dbReference type="EMBL" id="KKM85029.1"/>
    </source>
</evidence>
<reference evidence="1" key="1">
    <citation type="journal article" date="2015" name="Nature">
        <title>Complex archaea that bridge the gap between prokaryotes and eukaryotes.</title>
        <authorList>
            <person name="Spang A."/>
            <person name="Saw J.H."/>
            <person name="Jorgensen S.L."/>
            <person name="Zaremba-Niedzwiedzka K."/>
            <person name="Martijn J."/>
            <person name="Lind A.E."/>
            <person name="van Eijk R."/>
            <person name="Schleper C."/>
            <person name="Guy L."/>
            <person name="Ettema T.J."/>
        </authorList>
    </citation>
    <scope>NUCLEOTIDE SEQUENCE</scope>
</reference>
<dbReference type="EMBL" id="LAZR01007475">
    <property type="protein sequence ID" value="KKM85029.1"/>
    <property type="molecule type" value="Genomic_DNA"/>
</dbReference>
<dbReference type="AlphaFoldDB" id="A0A0F9KS09"/>
<sequence length="42" mass="4972">METIKCKSNFSITLFNKFFILFAIKEKDLEDTKENKGVKDEK</sequence>
<comment type="caution">
    <text evidence="1">The sequence shown here is derived from an EMBL/GenBank/DDBJ whole genome shotgun (WGS) entry which is preliminary data.</text>
</comment>
<gene>
    <name evidence="1" type="ORF">LCGC14_1293270</name>
</gene>
<organism evidence="1">
    <name type="scientific">marine sediment metagenome</name>
    <dbReference type="NCBI Taxonomy" id="412755"/>
    <lineage>
        <taxon>unclassified sequences</taxon>
        <taxon>metagenomes</taxon>
        <taxon>ecological metagenomes</taxon>
    </lineage>
</organism>
<name>A0A0F9KS09_9ZZZZ</name>
<accession>A0A0F9KS09</accession>
<protein>
    <submittedName>
        <fullName evidence="1">Uncharacterized protein</fullName>
    </submittedName>
</protein>